<evidence type="ECO:0000313" key="1">
    <source>
        <dbReference type="EMBL" id="KAK0441676.1"/>
    </source>
</evidence>
<organism evidence="1 2">
    <name type="scientific">Armillaria borealis</name>
    <dbReference type="NCBI Taxonomy" id="47425"/>
    <lineage>
        <taxon>Eukaryota</taxon>
        <taxon>Fungi</taxon>
        <taxon>Dikarya</taxon>
        <taxon>Basidiomycota</taxon>
        <taxon>Agaricomycotina</taxon>
        <taxon>Agaricomycetes</taxon>
        <taxon>Agaricomycetidae</taxon>
        <taxon>Agaricales</taxon>
        <taxon>Marasmiineae</taxon>
        <taxon>Physalacriaceae</taxon>
        <taxon>Armillaria</taxon>
    </lineage>
</organism>
<comment type="caution">
    <text evidence="1">The sequence shown here is derived from an EMBL/GenBank/DDBJ whole genome shotgun (WGS) entry which is preliminary data.</text>
</comment>
<evidence type="ECO:0000313" key="2">
    <source>
        <dbReference type="Proteomes" id="UP001175226"/>
    </source>
</evidence>
<dbReference type="EMBL" id="JAUEPT010000029">
    <property type="protein sequence ID" value="KAK0441676.1"/>
    <property type="molecule type" value="Genomic_DNA"/>
</dbReference>
<keyword evidence="2" id="KW-1185">Reference proteome</keyword>
<accession>A0AA39MNW9</accession>
<proteinExistence type="predicted"/>
<sequence>MNAGVLRGPSVFPFDPSVKMAGHAYIRGDSRTLLPKSPKMRFFPIVGYLLGTLSLRAVAWNSIETYIDALLEFGEDFIDPAPIVEQGKVSTLADNVIGRVDVTTNFVGLELNIEYIYGLFLEGSKANTTQLIPTPVGFTPQALVIEQPIVFASFIVNFSFPTVDLTLPLQIDAVVRFDDTNMTITSYDVTFRRWSQFWDYFIPLLVPKVTEELIAANTTGVDYGNSTDIIVHRAAADICTEAQTYCLGENQQYESYEQCVQFLTKEVPFGASWSGGENTGFCRYIHKNMVKYRPEVHCPHVGPTGGDYCIPRNYTDVVLNPPFNESLIAYAASE</sequence>
<dbReference type="AlphaFoldDB" id="A0AA39MNW9"/>
<name>A0AA39MNW9_9AGAR</name>
<gene>
    <name evidence="1" type="ORF">EV421DRAFT_636891</name>
</gene>
<dbReference type="Proteomes" id="UP001175226">
    <property type="component" value="Unassembled WGS sequence"/>
</dbReference>
<protein>
    <submittedName>
        <fullName evidence="1">Uncharacterized protein</fullName>
    </submittedName>
</protein>
<reference evidence="1" key="1">
    <citation type="submission" date="2023-06" db="EMBL/GenBank/DDBJ databases">
        <authorList>
            <consortium name="Lawrence Berkeley National Laboratory"/>
            <person name="Ahrendt S."/>
            <person name="Sahu N."/>
            <person name="Indic B."/>
            <person name="Wong-Bajracharya J."/>
            <person name="Merenyi Z."/>
            <person name="Ke H.-M."/>
            <person name="Monk M."/>
            <person name="Kocsube S."/>
            <person name="Drula E."/>
            <person name="Lipzen A."/>
            <person name="Balint B."/>
            <person name="Henrissat B."/>
            <person name="Andreopoulos B."/>
            <person name="Martin F.M."/>
            <person name="Harder C.B."/>
            <person name="Rigling D."/>
            <person name="Ford K.L."/>
            <person name="Foster G.D."/>
            <person name="Pangilinan J."/>
            <person name="Papanicolaou A."/>
            <person name="Barry K."/>
            <person name="LaButti K."/>
            <person name="Viragh M."/>
            <person name="Koriabine M."/>
            <person name="Yan M."/>
            <person name="Riley R."/>
            <person name="Champramary S."/>
            <person name="Plett K.L."/>
            <person name="Tsai I.J."/>
            <person name="Slot J."/>
            <person name="Sipos G."/>
            <person name="Plett J."/>
            <person name="Nagy L.G."/>
            <person name="Grigoriev I.V."/>
        </authorList>
    </citation>
    <scope>NUCLEOTIDE SEQUENCE</scope>
    <source>
        <strain evidence="1">FPL87.14</strain>
    </source>
</reference>